<organism evidence="1 2">
    <name type="scientific">Candidatus Ichthyocystis hellenicum</name>
    <dbReference type="NCBI Taxonomy" id="1561003"/>
    <lineage>
        <taxon>Bacteria</taxon>
        <taxon>Pseudomonadati</taxon>
        <taxon>Pseudomonadota</taxon>
        <taxon>Betaproteobacteria</taxon>
        <taxon>Burkholderiales</taxon>
        <taxon>Candidatus Ichthyocystis</taxon>
    </lineage>
</organism>
<accession>A0A0S4M7M2</accession>
<reference evidence="2" key="1">
    <citation type="submission" date="2015-11" db="EMBL/GenBank/DDBJ databases">
        <authorList>
            <person name="Seth-Smith H.M.B."/>
        </authorList>
    </citation>
    <scope>NUCLEOTIDE SEQUENCE [LARGE SCALE GENOMIC DNA]</scope>
    <source>
        <strain evidence="2">2013Ark11</strain>
    </source>
</reference>
<name>A0A0S4M7M2_9BURK</name>
<dbReference type="RefSeq" id="WP_092343753.1">
    <property type="nucleotide sequence ID" value="NZ_LN906597.1"/>
</dbReference>
<evidence type="ECO:0000313" key="2">
    <source>
        <dbReference type="Proteomes" id="UP000198651"/>
    </source>
</evidence>
<evidence type="ECO:0000313" key="1">
    <source>
        <dbReference type="EMBL" id="CUT18269.1"/>
    </source>
</evidence>
<gene>
    <name evidence="1" type="ORF">Ark11_1471</name>
</gene>
<protein>
    <submittedName>
        <fullName evidence="1">Uncharacterized protein</fullName>
    </submittedName>
</protein>
<dbReference type="AlphaFoldDB" id="A0A0S4M7M2"/>
<keyword evidence="2" id="KW-1185">Reference proteome</keyword>
<proteinExistence type="predicted"/>
<sequence>MYPHLSRSNFTADNIDERKNIKNVIDGNSNDHQLKSGTVKRSFIGDESSSTTKKPKIVNLKQSPDDEKTLQNYPSTSEMLSRSVIKKELHIKLYRCDINYEKNPNASSLKKIEQKTLNTREISKQYVIKKELRIKLYRCDINSEKNPNAPSLKKIEQKILDTIKTSKQSVIRKELISYHPGSFYCKGISSSIYRNAIKRIGVDSNGLFKDCVSEKISKIFKKINFSELSPDLSKTYYNVRKYALGRIYPLFYEDTFVSDVLITPGISILDLKSKCISNSTFFKKLRGSCEKVAEDIRTTPDSYLSHVFQSYIFFSPSGYLNSTDTKIKIYPPKKKILPRLKDLIIDTISNLPNSIICEIEKLDQNDIVRALFSDVHGVLVSKLLVKNLNLLSNSNKSKFINLRFDSNQDLFDDDLNLLNELFDKIANLVRGFCMFKDGFFFPDESTVEQLSKHLLSDMYGVSCSLHKKLKLSAQNILKPQELVDNIKLDHNYTKDMVTVVLTKEELQILADNIKLDHNYTLRYSKWYINKSRSRNAKIRSGKHDKCTIGIDRYKMVK</sequence>
<dbReference type="EMBL" id="LN906597">
    <property type="protein sequence ID" value="CUT18269.1"/>
    <property type="molecule type" value="Genomic_DNA"/>
</dbReference>
<dbReference type="Proteomes" id="UP000198651">
    <property type="component" value="Chromosome I"/>
</dbReference>